<name>F0T5W6_METLA</name>
<dbReference type="CDD" id="cd17246">
    <property type="entry name" value="RMtype1_S_SonII-TRD2-CR2_like"/>
    <property type="match status" value="1"/>
</dbReference>
<dbReference type="Gene3D" id="3.90.220.20">
    <property type="entry name" value="DNA methylase specificity domains"/>
    <property type="match status" value="2"/>
</dbReference>
<dbReference type="KEGG" id="mel:Metbo_1114"/>
<evidence type="ECO:0000256" key="3">
    <source>
        <dbReference type="ARBA" id="ARBA00023125"/>
    </source>
</evidence>
<keyword evidence="6" id="KW-1185">Reference proteome</keyword>
<accession>F0T5W6</accession>
<dbReference type="InterPro" id="IPR000055">
    <property type="entry name" value="Restrct_endonuc_typeI_TRD"/>
</dbReference>
<evidence type="ECO:0000256" key="2">
    <source>
        <dbReference type="ARBA" id="ARBA00022747"/>
    </source>
</evidence>
<dbReference type="OrthoDB" id="84651at2157"/>
<dbReference type="GO" id="GO:0009307">
    <property type="term" value="P:DNA restriction-modification system"/>
    <property type="evidence" value="ECO:0007669"/>
    <property type="project" value="UniProtKB-KW"/>
</dbReference>
<dbReference type="Pfam" id="PF01420">
    <property type="entry name" value="Methylase_S"/>
    <property type="match status" value="1"/>
</dbReference>
<keyword evidence="2" id="KW-0680">Restriction system</keyword>
<proteinExistence type="inferred from homology"/>
<reference evidence="6" key="1">
    <citation type="submission" date="2011-02" db="EMBL/GenBank/DDBJ databases">
        <title>Complete sequence of Methanobacterium sp. AL-21.</title>
        <authorList>
            <consortium name="US DOE Joint Genome Institute"/>
            <person name="Lucas S."/>
            <person name="Copeland A."/>
            <person name="Lapidus A."/>
            <person name="Cheng J.-F."/>
            <person name="Goodwin L."/>
            <person name="Pitluck S."/>
            <person name="Chertkov O."/>
            <person name="Detter J.C."/>
            <person name="Han C."/>
            <person name="Tapia R."/>
            <person name="Land M."/>
            <person name="Hauser L."/>
            <person name="Kyrpides N."/>
            <person name="Ivanova N."/>
            <person name="Mikhailova N."/>
            <person name="Pagani I."/>
            <person name="Cadillo-Quiroz H."/>
            <person name="Imachi H."/>
            <person name="Zinder S."/>
            <person name="Liu W."/>
            <person name="Woyke T."/>
        </authorList>
    </citation>
    <scope>NUCLEOTIDE SEQUENCE [LARGE SCALE GENOMIC DNA]</scope>
    <source>
        <strain evidence="6">AL-21</strain>
    </source>
</reference>
<dbReference type="eggNOG" id="arCOG02626">
    <property type="taxonomic scope" value="Archaea"/>
</dbReference>
<sequence>MFTEGDLPKVWKIKKLTEICDVRDGTHDSPKYKNEGYPLVTSKNVATGFIDFSDVNLISKDDYDNINKRSYVDDGDILMPMIGTIGNPIIVKKDRKFAIKNVALIKFTKTDVSNKYVKLFLESIHFKHYIKKINRGGTQKFISLKDIRNFPVILPPIEKQNKLIKILEKAEKIKEWRVEADKLTDEYLKSVFLEIYNSASHHPDLKADYLSESLRDVKNGLSRRRKISENKGDIVLRLKDIRENKIDLTELNRIPLNELEKEKYGVERNDLLFIRVNGNKDYVGRCAVFREFNENIYFNDHIMRVKIDSNQFNPIFLAFLINSEYGKKQLKNHLRTSAGQYTINQKGLERLKFYQPDISLQNSFVDLFNKIEILKKDQFNSEIKIKELFDTLMQKAFKGELVC</sequence>
<dbReference type="STRING" id="877455.Metbo_1114"/>
<evidence type="ECO:0000259" key="4">
    <source>
        <dbReference type="Pfam" id="PF01420"/>
    </source>
</evidence>
<evidence type="ECO:0000256" key="1">
    <source>
        <dbReference type="ARBA" id="ARBA00010923"/>
    </source>
</evidence>
<dbReference type="Proteomes" id="UP000007490">
    <property type="component" value="Chromosome"/>
</dbReference>
<comment type="similarity">
    <text evidence="1">Belongs to the type-I restriction system S methylase family.</text>
</comment>
<dbReference type="HOGENOM" id="CLU_021095_10_1_2"/>
<organism evidence="5 6">
    <name type="scientific">Methanobacterium lacus (strain AL-21)</name>
    <dbReference type="NCBI Taxonomy" id="877455"/>
    <lineage>
        <taxon>Archaea</taxon>
        <taxon>Methanobacteriati</taxon>
        <taxon>Methanobacteriota</taxon>
        <taxon>Methanomada group</taxon>
        <taxon>Methanobacteria</taxon>
        <taxon>Methanobacteriales</taxon>
        <taxon>Methanobacteriaceae</taxon>
        <taxon>Methanobacterium</taxon>
    </lineage>
</organism>
<gene>
    <name evidence="5" type="ordered locus">Metbo_1114</name>
</gene>
<dbReference type="GO" id="GO:0003677">
    <property type="term" value="F:DNA binding"/>
    <property type="evidence" value="ECO:0007669"/>
    <property type="project" value="UniProtKB-KW"/>
</dbReference>
<dbReference type="EMBL" id="CP002551">
    <property type="protein sequence ID" value="ADZ09359.1"/>
    <property type="molecule type" value="Genomic_DNA"/>
</dbReference>
<dbReference type="PANTHER" id="PTHR30408">
    <property type="entry name" value="TYPE-1 RESTRICTION ENZYME ECOKI SPECIFICITY PROTEIN"/>
    <property type="match status" value="1"/>
</dbReference>
<dbReference type="InterPro" id="IPR052021">
    <property type="entry name" value="Type-I_RS_S_subunit"/>
</dbReference>
<keyword evidence="3" id="KW-0238">DNA-binding</keyword>
<dbReference type="SUPFAM" id="SSF116734">
    <property type="entry name" value="DNA methylase specificity domain"/>
    <property type="match status" value="2"/>
</dbReference>
<dbReference type="RefSeq" id="WP_013644710.1">
    <property type="nucleotide sequence ID" value="NC_015216.1"/>
</dbReference>
<protein>
    <submittedName>
        <fullName evidence="5">Restriction modification system DNA specificity domain protein</fullName>
    </submittedName>
</protein>
<evidence type="ECO:0000313" key="6">
    <source>
        <dbReference type="Proteomes" id="UP000007490"/>
    </source>
</evidence>
<dbReference type="InterPro" id="IPR044946">
    <property type="entry name" value="Restrct_endonuc_typeI_TRD_sf"/>
</dbReference>
<dbReference type="REBASE" id="33846">
    <property type="entry name" value="S.Msp21ORF1113P"/>
</dbReference>
<dbReference type="GeneID" id="25394724"/>
<reference evidence="5 6" key="2">
    <citation type="journal article" date="2014" name="Int. J. Syst. Evol. Microbiol.">
        <title>Methanobacterium paludis sp. nov. and a novel strain of Methanobacterium lacus isolated from northern peatlands.</title>
        <authorList>
            <person name="Cadillo-Quiroz H."/>
            <person name="Brauer S.L."/>
            <person name="Goodson N."/>
            <person name="Yavitt J.B."/>
            <person name="Zinder S.H."/>
        </authorList>
    </citation>
    <scope>NUCLEOTIDE SEQUENCE [LARGE SCALE GENOMIC DNA]</scope>
    <source>
        <strain evidence="5 6">AL-21</strain>
    </source>
</reference>
<dbReference type="PANTHER" id="PTHR30408:SF12">
    <property type="entry name" value="TYPE I RESTRICTION ENZYME MJAVIII SPECIFICITY SUBUNIT"/>
    <property type="match status" value="1"/>
</dbReference>
<evidence type="ECO:0000313" key="5">
    <source>
        <dbReference type="EMBL" id="ADZ09359.1"/>
    </source>
</evidence>
<dbReference type="AlphaFoldDB" id="F0T5W6"/>
<feature type="domain" description="Type I restriction modification DNA specificity" evidence="4">
    <location>
        <begin position="8"/>
        <end position="172"/>
    </location>
</feature>